<dbReference type="InterPro" id="IPR016181">
    <property type="entry name" value="Acyl_CoA_acyltransferase"/>
</dbReference>
<dbReference type="eggNOG" id="COG5653">
    <property type="taxonomic scope" value="Bacteria"/>
</dbReference>
<dbReference type="DNASU" id="3193060"/>
<gene>
    <name evidence="2" type="ordered locus">SPO1531</name>
</gene>
<protein>
    <recommendedName>
        <fullName evidence="1">BioF2-like acetyltransferase domain-containing protein</fullName>
    </recommendedName>
</protein>
<name>Q5LT83_RUEPO</name>
<evidence type="ECO:0000259" key="1">
    <source>
        <dbReference type="Pfam" id="PF13480"/>
    </source>
</evidence>
<accession>Q5LT83</accession>
<dbReference type="HOGENOM" id="CLU_711494_0_0_5"/>
<dbReference type="Pfam" id="PF13480">
    <property type="entry name" value="Acetyltransf_6"/>
    <property type="match status" value="1"/>
</dbReference>
<sequence length="388" mass="42295">MLSALACNMKYSSHPAAVAAGRGGNRRGGRMYAYERITDPAGFAAIEDEWRALAEACGGGGVFASHAFLLSWAETFGQGRRLAVSLLRHKGALVGALPMFHTGQARAVAAMGEGRAGMAQWLLHPDLPDADAALAALLRPDWLSFWRLEPLETPDAEALERAARRAGLAVRRKATMRACSVTTEGDFDSYLGGLKSKTRQVFRRSERKLAEMEVRDLRSDRDGRAALDAYLAASRASWKGLTGTGYGAAPEGVAFVEKLFERLGPEACYLAARQVGEVAISGRFVLVHDNMHYGMANDFNEEYADLAVGRNSIMQSVRDAFEGGAAGFDFTRCNGLVREVSTDERPLERVLIHRRGDPTLAAFFAARGLRRLRRKASGWQKGRRGVVS</sequence>
<dbReference type="Gene3D" id="3.40.630.30">
    <property type="match status" value="1"/>
</dbReference>
<dbReference type="InterPro" id="IPR038740">
    <property type="entry name" value="BioF2-like_GNAT_dom"/>
</dbReference>
<dbReference type="PaxDb" id="246200-SPO1531"/>
<reference evidence="2 3" key="2">
    <citation type="journal article" date="2014" name="Stand. Genomic Sci.">
        <title>An updated genome annotation for the model marine bacterium Ruegeria pomeroyi DSS-3.</title>
        <authorList>
            <person name="Rivers A.R."/>
            <person name="Smith C.B."/>
            <person name="Moran M.A."/>
        </authorList>
    </citation>
    <scope>GENOME REANNOTATION</scope>
    <source>
        <strain evidence="3">ATCC 700808 / DSM 15171 / DSS-3</strain>
    </source>
</reference>
<dbReference type="KEGG" id="sil:SPO1531"/>
<dbReference type="Proteomes" id="UP000001023">
    <property type="component" value="Chromosome"/>
</dbReference>
<dbReference type="EMBL" id="CP000031">
    <property type="protein sequence ID" value="AAV94818.1"/>
    <property type="molecule type" value="Genomic_DNA"/>
</dbReference>
<reference evidence="2 3" key="1">
    <citation type="journal article" date="2004" name="Nature">
        <title>Genome sequence of Silicibacter pomeroyi reveals adaptations to the marine environment.</title>
        <authorList>
            <person name="Moran M.A."/>
            <person name="Buchan A."/>
            <person name="Gonzalez J.M."/>
            <person name="Heidelberg J.F."/>
            <person name="Whitman W.B."/>
            <person name="Kiene R.P."/>
            <person name="Henriksen J.R."/>
            <person name="King G.M."/>
            <person name="Belas R."/>
            <person name="Fuqua C."/>
            <person name="Brinkac L."/>
            <person name="Lewis M."/>
            <person name="Johri S."/>
            <person name="Weaver B."/>
            <person name="Pai G."/>
            <person name="Eisen J.A."/>
            <person name="Rahe E."/>
            <person name="Sheldon W.M."/>
            <person name="Ye W."/>
            <person name="Miller T.R."/>
            <person name="Carlton J."/>
            <person name="Rasko D.A."/>
            <person name="Paulsen I.T."/>
            <person name="Ren Q."/>
            <person name="Daugherty S.C."/>
            <person name="Deboy R.T."/>
            <person name="Dodson R.J."/>
            <person name="Durkin A.S."/>
            <person name="Madupu R."/>
            <person name="Nelson W.C."/>
            <person name="Sullivan S.A."/>
            <person name="Rosovitz M.J."/>
            <person name="Haft D.H."/>
            <person name="Selengut J."/>
            <person name="Ward N."/>
        </authorList>
    </citation>
    <scope>NUCLEOTIDE SEQUENCE [LARGE SCALE GENOMIC DNA]</scope>
    <source>
        <strain evidence="3">ATCC 700808 / DSM 15171 / DSS-3</strain>
    </source>
</reference>
<dbReference type="SUPFAM" id="SSF55729">
    <property type="entry name" value="Acyl-CoA N-acyltransferases (Nat)"/>
    <property type="match status" value="1"/>
</dbReference>
<feature type="domain" description="BioF2-like acetyltransferase" evidence="1">
    <location>
        <begin position="196"/>
        <end position="332"/>
    </location>
</feature>
<evidence type="ECO:0000313" key="3">
    <source>
        <dbReference type="Proteomes" id="UP000001023"/>
    </source>
</evidence>
<organism evidence="2 3">
    <name type="scientific">Ruegeria pomeroyi (strain ATCC 700808 / DSM 15171 / DSS-3)</name>
    <name type="common">Silicibacter pomeroyi</name>
    <dbReference type="NCBI Taxonomy" id="246200"/>
    <lineage>
        <taxon>Bacteria</taxon>
        <taxon>Pseudomonadati</taxon>
        <taxon>Pseudomonadota</taxon>
        <taxon>Alphaproteobacteria</taxon>
        <taxon>Rhodobacterales</taxon>
        <taxon>Roseobacteraceae</taxon>
        <taxon>Ruegeria</taxon>
    </lineage>
</organism>
<proteinExistence type="predicted"/>
<keyword evidence="3" id="KW-1185">Reference proteome</keyword>
<evidence type="ECO:0000313" key="2">
    <source>
        <dbReference type="EMBL" id="AAV94818.1"/>
    </source>
</evidence>
<dbReference type="AlphaFoldDB" id="Q5LT83"/>
<dbReference type="SMR" id="Q5LT83"/>